<evidence type="ECO:0000313" key="4">
    <source>
        <dbReference type="Proteomes" id="UP001595799"/>
    </source>
</evidence>
<comment type="caution">
    <text evidence="3">The sequence shown here is derived from an EMBL/GenBank/DDBJ whole genome shotgun (WGS) entry which is preliminary data.</text>
</comment>
<evidence type="ECO:0000256" key="1">
    <source>
        <dbReference type="ARBA" id="ARBA00006484"/>
    </source>
</evidence>
<dbReference type="RefSeq" id="WP_382423662.1">
    <property type="nucleotide sequence ID" value="NZ_JBHSCW010000011.1"/>
</dbReference>
<dbReference type="Pfam" id="PF13561">
    <property type="entry name" value="adh_short_C2"/>
    <property type="match status" value="1"/>
</dbReference>
<dbReference type="PRINTS" id="PR00081">
    <property type="entry name" value="GDHRDH"/>
</dbReference>
<organism evidence="3 4">
    <name type="scientific">Fodinicurvata halophila</name>
    <dbReference type="NCBI Taxonomy" id="1419723"/>
    <lineage>
        <taxon>Bacteria</taxon>
        <taxon>Pseudomonadati</taxon>
        <taxon>Pseudomonadota</taxon>
        <taxon>Alphaproteobacteria</taxon>
        <taxon>Rhodospirillales</taxon>
        <taxon>Rhodovibrionaceae</taxon>
        <taxon>Fodinicurvata</taxon>
    </lineage>
</organism>
<gene>
    <name evidence="3" type="ORF">ACFOW6_17195</name>
</gene>
<comment type="similarity">
    <text evidence="1">Belongs to the short-chain dehydrogenases/reductases (SDR) family.</text>
</comment>
<sequence>MNAAEDEDRRIALVTGAASGIGLAVVERLQAEGYQVVGADRNRDQLARLGEENPQVVWQVLDVSSEEEIDGLKQDIEDRFGCPHAVVNAAGIMQDNVPLDAMEMEEHDRIWDVNYRGSFLTCRKFGLAMSRLGRGVLINIASITALRPLPLFAYGPGKAALVAMTESLAGHLGPSSVRVNAVAPGFVLTPPIKSKIDAGLRDASDLSNSAALGRMVAPEEIAEAIAFLISDRAAAITGITLPVDAGWLAGSAWGTYGGLRFSGKE</sequence>
<dbReference type="PANTHER" id="PTHR42760:SF115">
    <property type="entry name" value="3-OXOACYL-[ACYL-CARRIER-PROTEIN] REDUCTASE FABG"/>
    <property type="match status" value="1"/>
</dbReference>
<dbReference type="InterPro" id="IPR002347">
    <property type="entry name" value="SDR_fam"/>
</dbReference>
<evidence type="ECO:0000256" key="2">
    <source>
        <dbReference type="ARBA" id="ARBA00023002"/>
    </source>
</evidence>
<dbReference type="Gene3D" id="3.40.50.720">
    <property type="entry name" value="NAD(P)-binding Rossmann-like Domain"/>
    <property type="match status" value="1"/>
</dbReference>
<accession>A0ABV8UPS1</accession>
<dbReference type="GO" id="GO:0016491">
    <property type="term" value="F:oxidoreductase activity"/>
    <property type="evidence" value="ECO:0007669"/>
    <property type="project" value="UniProtKB-KW"/>
</dbReference>
<protein>
    <submittedName>
        <fullName evidence="3">SDR family NAD(P)-dependent oxidoreductase</fullName>
        <ecNumber evidence="3">1.1.1.-</ecNumber>
    </submittedName>
</protein>
<name>A0ABV8UPS1_9PROT</name>
<dbReference type="EMBL" id="JBHSCW010000011">
    <property type="protein sequence ID" value="MFC4353287.1"/>
    <property type="molecule type" value="Genomic_DNA"/>
</dbReference>
<dbReference type="InterPro" id="IPR036291">
    <property type="entry name" value="NAD(P)-bd_dom_sf"/>
</dbReference>
<proteinExistence type="inferred from homology"/>
<dbReference type="CDD" id="cd05233">
    <property type="entry name" value="SDR_c"/>
    <property type="match status" value="1"/>
</dbReference>
<dbReference type="PRINTS" id="PR00080">
    <property type="entry name" value="SDRFAMILY"/>
</dbReference>
<dbReference type="EC" id="1.1.1.-" evidence="3"/>
<keyword evidence="2 3" id="KW-0560">Oxidoreductase</keyword>
<keyword evidence="4" id="KW-1185">Reference proteome</keyword>
<reference evidence="4" key="1">
    <citation type="journal article" date="2019" name="Int. J. Syst. Evol. Microbiol.">
        <title>The Global Catalogue of Microorganisms (GCM) 10K type strain sequencing project: providing services to taxonomists for standard genome sequencing and annotation.</title>
        <authorList>
            <consortium name="The Broad Institute Genomics Platform"/>
            <consortium name="The Broad Institute Genome Sequencing Center for Infectious Disease"/>
            <person name="Wu L."/>
            <person name="Ma J."/>
        </authorList>
    </citation>
    <scope>NUCLEOTIDE SEQUENCE [LARGE SCALE GENOMIC DNA]</scope>
    <source>
        <strain evidence="4">CECT 8472</strain>
    </source>
</reference>
<evidence type="ECO:0000313" key="3">
    <source>
        <dbReference type="EMBL" id="MFC4353287.1"/>
    </source>
</evidence>
<dbReference type="Proteomes" id="UP001595799">
    <property type="component" value="Unassembled WGS sequence"/>
</dbReference>
<dbReference type="PANTHER" id="PTHR42760">
    <property type="entry name" value="SHORT-CHAIN DEHYDROGENASES/REDUCTASES FAMILY MEMBER"/>
    <property type="match status" value="1"/>
</dbReference>
<dbReference type="SUPFAM" id="SSF51735">
    <property type="entry name" value="NAD(P)-binding Rossmann-fold domains"/>
    <property type="match status" value="1"/>
</dbReference>